<feature type="transmembrane region" description="Helical" evidence="8">
    <location>
        <begin position="289"/>
        <end position="313"/>
    </location>
</feature>
<keyword evidence="5 8" id="KW-0812">Transmembrane</keyword>
<keyword evidence="7 8" id="KW-0472">Membrane</keyword>
<name>A0AAW1VBN0_9CUCU</name>
<feature type="transmembrane region" description="Helical" evidence="8">
    <location>
        <begin position="111"/>
        <end position="135"/>
    </location>
</feature>
<evidence type="ECO:0000256" key="8">
    <source>
        <dbReference type="SAM" id="Phobius"/>
    </source>
</evidence>
<dbReference type="InterPro" id="IPR005828">
    <property type="entry name" value="MFS_sugar_transport-like"/>
</dbReference>
<feature type="transmembrane region" description="Helical" evidence="8">
    <location>
        <begin position="58"/>
        <end position="76"/>
    </location>
</feature>
<gene>
    <name evidence="10" type="ORF">WA026_012223</name>
</gene>
<evidence type="ECO:0000256" key="7">
    <source>
        <dbReference type="ARBA" id="ARBA00023136"/>
    </source>
</evidence>
<evidence type="ECO:0000256" key="4">
    <source>
        <dbReference type="ARBA" id="ARBA00022597"/>
    </source>
</evidence>
<dbReference type="Gene3D" id="1.20.1250.20">
    <property type="entry name" value="MFS general substrate transporter like domains"/>
    <property type="match status" value="1"/>
</dbReference>
<dbReference type="AlphaFoldDB" id="A0AAW1VBN0"/>
<evidence type="ECO:0000313" key="10">
    <source>
        <dbReference type="EMBL" id="KAK9890878.1"/>
    </source>
</evidence>
<feature type="transmembrane region" description="Helical" evidence="8">
    <location>
        <begin position="147"/>
        <end position="165"/>
    </location>
</feature>
<keyword evidence="4" id="KW-0762">Sugar transport</keyword>
<comment type="subcellular location">
    <subcellularLocation>
        <location evidence="1">Cell membrane</location>
        <topology evidence="1">Multi-pass membrane protein</topology>
    </subcellularLocation>
</comment>
<feature type="transmembrane region" description="Helical" evidence="8">
    <location>
        <begin position="171"/>
        <end position="192"/>
    </location>
</feature>
<feature type="transmembrane region" description="Helical" evidence="8">
    <location>
        <begin position="389"/>
        <end position="411"/>
    </location>
</feature>
<feature type="domain" description="Major facilitator superfamily (MFS) profile" evidence="9">
    <location>
        <begin position="14"/>
        <end position="445"/>
    </location>
</feature>
<comment type="caution">
    <text evidence="10">The sequence shown here is derived from an EMBL/GenBank/DDBJ whole genome shotgun (WGS) entry which is preliminary data.</text>
</comment>
<feature type="transmembrane region" description="Helical" evidence="8">
    <location>
        <begin position="12"/>
        <end position="34"/>
    </location>
</feature>
<dbReference type="GO" id="GO:0005886">
    <property type="term" value="C:plasma membrane"/>
    <property type="evidence" value="ECO:0007669"/>
    <property type="project" value="UniProtKB-SubCell"/>
</dbReference>
<feature type="transmembrane region" description="Helical" evidence="8">
    <location>
        <begin position="417"/>
        <end position="441"/>
    </location>
</feature>
<keyword evidence="11" id="KW-1185">Reference proteome</keyword>
<evidence type="ECO:0000256" key="1">
    <source>
        <dbReference type="ARBA" id="ARBA00004651"/>
    </source>
</evidence>
<evidence type="ECO:0000256" key="3">
    <source>
        <dbReference type="ARBA" id="ARBA00022475"/>
    </source>
</evidence>
<feature type="transmembrane region" description="Helical" evidence="8">
    <location>
        <begin position="88"/>
        <end position="105"/>
    </location>
</feature>
<keyword evidence="3" id="KW-1003">Cell membrane</keyword>
<evidence type="ECO:0000256" key="6">
    <source>
        <dbReference type="ARBA" id="ARBA00022989"/>
    </source>
</evidence>
<dbReference type="InterPro" id="IPR050549">
    <property type="entry name" value="MFS_Trehalose_Transporter"/>
</dbReference>
<dbReference type="InterPro" id="IPR020846">
    <property type="entry name" value="MFS_dom"/>
</dbReference>
<keyword evidence="2" id="KW-0813">Transport</keyword>
<feature type="transmembrane region" description="Helical" evidence="8">
    <location>
        <begin position="320"/>
        <end position="342"/>
    </location>
</feature>
<dbReference type="Pfam" id="PF00083">
    <property type="entry name" value="Sugar_tr"/>
    <property type="match status" value="1"/>
</dbReference>
<keyword evidence="6 8" id="KW-1133">Transmembrane helix</keyword>
<reference evidence="10 11" key="1">
    <citation type="submission" date="2023-03" db="EMBL/GenBank/DDBJ databases">
        <title>Genome insight into feeding habits of ladybird beetles.</title>
        <authorList>
            <person name="Li H.-S."/>
            <person name="Huang Y.-H."/>
            <person name="Pang H."/>
        </authorList>
    </citation>
    <scope>NUCLEOTIDE SEQUENCE [LARGE SCALE GENOMIC DNA]</scope>
    <source>
        <strain evidence="10">SYSU_2023b</strain>
        <tissue evidence="10">Whole body</tissue>
    </source>
</reference>
<dbReference type="InterPro" id="IPR036259">
    <property type="entry name" value="MFS_trans_sf"/>
</dbReference>
<evidence type="ECO:0000313" key="11">
    <source>
        <dbReference type="Proteomes" id="UP001431783"/>
    </source>
</evidence>
<dbReference type="FunFam" id="1.20.1250.20:FF:000218">
    <property type="entry name" value="facilitated trehalose transporter Tret1"/>
    <property type="match status" value="1"/>
</dbReference>
<dbReference type="PANTHER" id="PTHR48021">
    <property type="match status" value="1"/>
</dbReference>
<dbReference type="PROSITE" id="PS50850">
    <property type="entry name" value="MFS"/>
    <property type="match status" value="1"/>
</dbReference>
<evidence type="ECO:0000259" key="9">
    <source>
        <dbReference type="PROSITE" id="PS50850"/>
    </source>
</evidence>
<dbReference type="SUPFAM" id="SSF103473">
    <property type="entry name" value="MFS general substrate transporter"/>
    <property type="match status" value="1"/>
</dbReference>
<organism evidence="10 11">
    <name type="scientific">Henosepilachna vigintioctopunctata</name>
    <dbReference type="NCBI Taxonomy" id="420089"/>
    <lineage>
        <taxon>Eukaryota</taxon>
        <taxon>Metazoa</taxon>
        <taxon>Ecdysozoa</taxon>
        <taxon>Arthropoda</taxon>
        <taxon>Hexapoda</taxon>
        <taxon>Insecta</taxon>
        <taxon>Pterygota</taxon>
        <taxon>Neoptera</taxon>
        <taxon>Endopterygota</taxon>
        <taxon>Coleoptera</taxon>
        <taxon>Polyphaga</taxon>
        <taxon>Cucujiformia</taxon>
        <taxon>Coccinelloidea</taxon>
        <taxon>Coccinellidae</taxon>
        <taxon>Epilachninae</taxon>
        <taxon>Epilachnini</taxon>
        <taxon>Henosepilachna</taxon>
    </lineage>
</organism>
<sequence length="458" mass="51134">MSAMLDCLKSVNYVHLVVLSGNLLALTGDLSIAWPSPILAKLNSTDNPLADYPTKDELSWVASISGFGSMVGILPFSFLPDLIGRKSCLLMIPIPHMISFGLAAFGKSIYLLYVARFFSGISIAACYLVLPMYIAEISENSNRGLMLVSYAIFSNFGSLLCYATGPYMSMLWFNMFILIFPVTFFISFLFIAPESPYYYARKKDYIKASKSIERLRSGKHYHNAELELKTICDELDNAQTGDILRTITRKYAIKGSLIAIMLTTFQQLSGYAVFMPYTQTIFLEVGSDIDSAVCSIMVGSISFFSSFVCPFVIDKKGRRFVLITSLLGIITSEIVFGIYYYLSDQNYNMNSFTWVPLACLLSYMLFFTFGLGPLPLTVSSEVLPVNIKFLVTTVASFLGSLSSTVCSKYYYVLNDSLGYFGTIWLFAGFCTVLLVFIVVILPETKGRSFTEILQELDR</sequence>
<feature type="transmembrane region" description="Helical" evidence="8">
    <location>
        <begin position="257"/>
        <end position="277"/>
    </location>
</feature>
<dbReference type="Proteomes" id="UP001431783">
    <property type="component" value="Unassembled WGS sequence"/>
</dbReference>
<dbReference type="EMBL" id="JARQZJ010000126">
    <property type="protein sequence ID" value="KAK9890878.1"/>
    <property type="molecule type" value="Genomic_DNA"/>
</dbReference>
<feature type="transmembrane region" description="Helical" evidence="8">
    <location>
        <begin position="354"/>
        <end position="377"/>
    </location>
</feature>
<dbReference type="GO" id="GO:0022857">
    <property type="term" value="F:transmembrane transporter activity"/>
    <property type="evidence" value="ECO:0007669"/>
    <property type="project" value="InterPro"/>
</dbReference>
<proteinExistence type="predicted"/>
<dbReference type="PANTHER" id="PTHR48021:SF47">
    <property type="entry name" value="GH17672P"/>
    <property type="match status" value="1"/>
</dbReference>
<protein>
    <recommendedName>
        <fullName evidence="9">Major facilitator superfamily (MFS) profile domain-containing protein</fullName>
    </recommendedName>
</protein>
<evidence type="ECO:0000256" key="2">
    <source>
        <dbReference type="ARBA" id="ARBA00022448"/>
    </source>
</evidence>
<accession>A0AAW1VBN0</accession>
<evidence type="ECO:0000256" key="5">
    <source>
        <dbReference type="ARBA" id="ARBA00022692"/>
    </source>
</evidence>